<dbReference type="InterPro" id="IPR023459">
    <property type="entry name" value="Tscrpt_elong_fac_GreA/B_fam"/>
</dbReference>
<dbReference type="RefSeq" id="WP_338528835.1">
    <property type="nucleotide sequence ID" value="NZ_CP030941.1"/>
</dbReference>
<dbReference type="PANTHER" id="PTHR30437:SF5">
    <property type="entry name" value="REGULATOR OF NUCLEOSIDE DIPHOSPHATE KINASE"/>
    <property type="match status" value="1"/>
</dbReference>
<dbReference type="InterPro" id="IPR036953">
    <property type="entry name" value="GreA/GreB_C_sf"/>
</dbReference>
<evidence type="ECO:0000313" key="3">
    <source>
        <dbReference type="EMBL" id="UUP16408.1"/>
    </source>
</evidence>
<sequence length="137" mass="14744">MTSRTGRKPPITISQTDHDRLLGLADALEDRDPTLAETMVAELERARVVEDSALPKTVVRMGTTLTYTADGGEETTVTLVYPGEADIEAGRISVTTPFGTALIGLSVGQSIDWEARNGKVHRLTVTEIRQPVPDKGA</sequence>
<feature type="domain" description="Transcription elongation factor GreA/GreB C-terminal" evidence="1">
    <location>
        <begin position="55"/>
        <end position="129"/>
    </location>
</feature>
<protein>
    <submittedName>
        <fullName evidence="3">Regulator of nucleoside diphosphate kinase</fullName>
    </submittedName>
</protein>
<accession>A0ABY5MI75</accession>
<evidence type="ECO:0000259" key="2">
    <source>
        <dbReference type="Pfam" id="PF14760"/>
    </source>
</evidence>
<evidence type="ECO:0000313" key="4">
    <source>
        <dbReference type="Proteomes" id="UP001342418"/>
    </source>
</evidence>
<dbReference type="PANTHER" id="PTHR30437">
    <property type="entry name" value="TRANSCRIPTION ELONGATION FACTOR GREA"/>
    <property type="match status" value="1"/>
</dbReference>
<gene>
    <name evidence="3" type="primary">rnk</name>
    <name evidence="3" type="ORF">NTH_00854</name>
</gene>
<dbReference type="InterPro" id="IPR029462">
    <property type="entry name" value="Rnk_N"/>
</dbReference>
<dbReference type="NCBIfam" id="NF004396">
    <property type="entry name" value="PRK05753.1"/>
    <property type="match status" value="1"/>
</dbReference>
<dbReference type="SUPFAM" id="SSF54534">
    <property type="entry name" value="FKBP-like"/>
    <property type="match status" value="1"/>
</dbReference>
<feature type="domain" description="Regulator of nucleoside diphosphate kinase N-terminal" evidence="2">
    <location>
        <begin position="9"/>
        <end position="49"/>
    </location>
</feature>
<keyword evidence="3" id="KW-0418">Kinase</keyword>
<dbReference type="InterPro" id="IPR001437">
    <property type="entry name" value="Tscrpt_elong_fac_GreA/B_C"/>
</dbReference>
<evidence type="ECO:0000259" key="1">
    <source>
        <dbReference type="Pfam" id="PF01272"/>
    </source>
</evidence>
<dbReference type="EMBL" id="CP030941">
    <property type="protein sequence ID" value="UUP16408.1"/>
    <property type="molecule type" value="Genomic_DNA"/>
</dbReference>
<dbReference type="Pfam" id="PF01272">
    <property type="entry name" value="GreA_GreB"/>
    <property type="match status" value="1"/>
</dbReference>
<dbReference type="Gene3D" id="3.10.50.30">
    <property type="entry name" value="Transcription elongation factor, GreA/GreB, C-terminal domain"/>
    <property type="match status" value="1"/>
</dbReference>
<dbReference type="GO" id="GO:0016301">
    <property type="term" value="F:kinase activity"/>
    <property type="evidence" value="ECO:0007669"/>
    <property type="project" value="UniProtKB-KW"/>
</dbReference>
<dbReference type="Pfam" id="PF14760">
    <property type="entry name" value="Rnk_N"/>
    <property type="match status" value="1"/>
</dbReference>
<proteinExistence type="predicted"/>
<name>A0ABY5MI75_9HYPH</name>
<dbReference type="Proteomes" id="UP001342418">
    <property type="component" value="Chromosome"/>
</dbReference>
<reference evidence="3 4" key="1">
    <citation type="submission" date="2018-07" db="EMBL/GenBank/DDBJ databases">
        <title>Genome sequence of Nitratireductor thuwali#1536.</title>
        <authorList>
            <person name="Michoud G."/>
            <person name="Merlino G."/>
            <person name="Sefrji F.O."/>
            <person name="Daffonchio D."/>
        </authorList>
    </citation>
    <scope>NUCLEOTIDE SEQUENCE [LARGE SCALE GENOMIC DNA]</scope>
    <source>
        <strain evidence="4">Nit1536</strain>
    </source>
</reference>
<dbReference type="Gene3D" id="1.10.286.20">
    <property type="match status" value="1"/>
</dbReference>
<organism evidence="3 4">
    <name type="scientific">Nitratireductor thuwali</name>
    <dbReference type="NCBI Taxonomy" id="2267699"/>
    <lineage>
        <taxon>Bacteria</taxon>
        <taxon>Pseudomonadati</taxon>
        <taxon>Pseudomonadota</taxon>
        <taxon>Alphaproteobacteria</taxon>
        <taxon>Hyphomicrobiales</taxon>
        <taxon>Phyllobacteriaceae</taxon>
        <taxon>Nitratireductor</taxon>
    </lineage>
</organism>
<keyword evidence="3" id="KW-0808">Transferase</keyword>
<keyword evidence="4" id="KW-1185">Reference proteome</keyword>